<evidence type="ECO:0000313" key="3">
    <source>
        <dbReference type="Proteomes" id="UP000712281"/>
    </source>
</evidence>
<comment type="caution">
    <text evidence="2">The sequence shown here is derived from an EMBL/GenBank/DDBJ whole genome shotgun (WGS) entry which is preliminary data.</text>
</comment>
<proteinExistence type="predicted"/>
<accession>A0A8S9LJ16</accession>
<organism evidence="2 3">
    <name type="scientific">Brassica cretica</name>
    <name type="common">Mustard</name>
    <dbReference type="NCBI Taxonomy" id="69181"/>
    <lineage>
        <taxon>Eukaryota</taxon>
        <taxon>Viridiplantae</taxon>
        <taxon>Streptophyta</taxon>
        <taxon>Embryophyta</taxon>
        <taxon>Tracheophyta</taxon>
        <taxon>Spermatophyta</taxon>
        <taxon>Magnoliopsida</taxon>
        <taxon>eudicotyledons</taxon>
        <taxon>Gunneridae</taxon>
        <taxon>Pentapetalae</taxon>
        <taxon>rosids</taxon>
        <taxon>malvids</taxon>
        <taxon>Brassicales</taxon>
        <taxon>Brassicaceae</taxon>
        <taxon>Brassiceae</taxon>
        <taxon>Brassica</taxon>
    </lineage>
</organism>
<dbReference type="AlphaFoldDB" id="A0A8S9LJ16"/>
<gene>
    <name evidence="2" type="ORF">F2Q68_00045784</name>
</gene>
<reference evidence="2" key="1">
    <citation type="submission" date="2019-12" db="EMBL/GenBank/DDBJ databases">
        <title>Genome sequencing and annotation of Brassica cretica.</title>
        <authorList>
            <person name="Studholme D.J."/>
            <person name="Sarris P.F."/>
        </authorList>
    </citation>
    <scope>NUCLEOTIDE SEQUENCE</scope>
    <source>
        <strain evidence="2">PFS-001/15</strain>
        <tissue evidence="2">Leaf</tissue>
    </source>
</reference>
<evidence type="ECO:0000256" key="1">
    <source>
        <dbReference type="SAM" id="MobiDB-lite"/>
    </source>
</evidence>
<dbReference type="Proteomes" id="UP000712281">
    <property type="component" value="Unassembled WGS sequence"/>
</dbReference>
<evidence type="ECO:0000313" key="2">
    <source>
        <dbReference type="EMBL" id="KAF2607484.1"/>
    </source>
</evidence>
<protein>
    <submittedName>
        <fullName evidence="2">Uncharacterized protein</fullName>
    </submittedName>
</protein>
<dbReference type="EMBL" id="QGKW02000276">
    <property type="protein sequence ID" value="KAF2607484.1"/>
    <property type="molecule type" value="Genomic_DNA"/>
</dbReference>
<feature type="region of interest" description="Disordered" evidence="1">
    <location>
        <begin position="22"/>
        <end position="47"/>
    </location>
</feature>
<sequence length="87" mass="9731">MFLLRRSLLGGFINAAISNRRNRMRSRSDLGNPNLNPNPVAHDPPSCKIKTKSEREMVVVKSVGVKRSVVVKLQFEEAIVPIESETT</sequence>
<name>A0A8S9LJ16_BRACR</name>